<dbReference type="GeneID" id="8496698"/>
<dbReference type="KEGG" id="clu:CLUG_03383"/>
<dbReference type="InParanoid" id="C4Y5E9"/>
<dbReference type="SUPFAM" id="SSF47459">
    <property type="entry name" value="HLH, helix-loop-helix DNA-binding domain"/>
    <property type="match status" value="1"/>
</dbReference>
<dbReference type="Gene3D" id="4.10.280.10">
    <property type="entry name" value="Helix-loop-helix DNA-binding domain"/>
    <property type="match status" value="1"/>
</dbReference>
<dbReference type="Proteomes" id="UP000007703">
    <property type="component" value="Unassembled WGS sequence"/>
</dbReference>
<dbReference type="AlphaFoldDB" id="C4Y5E9"/>
<dbReference type="HOGENOM" id="CLU_036641_0_0_1"/>
<dbReference type="InterPro" id="IPR011598">
    <property type="entry name" value="bHLH_dom"/>
</dbReference>
<name>C4Y5E9_CLAL4</name>
<dbReference type="VEuPathDB" id="FungiDB:CLUG_03383"/>
<dbReference type="SMART" id="SM00353">
    <property type="entry name" value="HLH"/>
    <property type="match status" value="1"/>
</dbReference>
<dbReference type="Pfam" id="PF00010">
    <property type="entry name" value="HLH"/>
    <property type="match status" value="1"/>
</dbReference>
<feature type="domain" description="BHLH" evidence="2">
    <location>
        <begin position="322"/>
        <end position="376"/>
    </location>
</feature>
<feature type="region of interest" description="Disordered" evidence="1">
    <location>
        <begin position="1"/>
        <end position="27"/>
    </location>
</feature>
<dbReference type="EMBL" id="CH408079">
    <property type="protein sequence ID" value="EEQ39256.1"/>
    <property type="molecule type" value="Genomic_DNA"/>
</dbReference>
<dbReference type="GO" id="GO:0046983">
    <property type="term" value="F:protein dimerization activity"/>
    <property type="evidence" value="ECO:0007669"/>
    <property type="project" value="InterPro"/>
</dbReference>
<dbReference type="OMA" id="PQSYHDE"/>
<feature type="region of interest" description="Disordered" evidence="1">
    <location>
        <begin position="81"/>
        <end position="150"/>
    </location>
</feature>
<evidence type="ECO:0000313" key="3">
    <source>
        <dbReference type="EMBL" id="EEQ39256.1"/>
    </source>
</evidence>
<sequence length="391" mass="42162">MSSMDDWSSYSPRVRSPPKPSPAFADPFLLDQLDHNLVSQENISGNGTHLGGHISTLGTGTLDADFNLDAMEFVVDDLAPTSKAFPPSNFPQNTPALGPRAPSFQSPILPGQNEKSYNKEHLYHTQRRRDKHAQNTPLQSPAMTPGDSQVGAARPQFVAPAAFEPLTSPALDAADRRRSSSATFGHDEPAGTKRRTPHSTPILPPKPRRSPSLRKVPQFEQLPEPGQSAPGSAPDSSTAQGDGDSMLPPRNVPRQQSVGEDAPTLMGFTMNRLAESQSASSPSPSPALGPRKSDAGSRGESSSAETSPVLMADGTRREKPATKKATHKLAEQGRRNRMNQAVHELSKLIPPAYHGSVSIPSKATTVELASVYIRDLLREMEELSKQVEKKK</sequence>
<gene>
    <name evidence="3" type="ORF">CLUG_03383</name>
</gene>
<organism evidence="3 4">
    <name type="scientific">Clavispora lusitaniae (strain ATCC 42720)</name>
    <name type="common">Yeast</name>
    <name type="synonym">Candida lusitaniae</name>
    <dbReference type="NCBI Taxonomy" id="306902"/>
    <lineage>
        <taxon>Eukaryota</taxon>
        <taxon>Fungi</taxon>
        <taxon>Dikarya</taxon>
        <taxon>Ascomycota</taxon>
        <taxon>Saccharomycotina</taxon>
        <taxon>Pichiomycetes</taxon>
        <taxon>Metschnikowiaceae</taxon>
        <taxon>Clavispora</taxon>
    </lineage>
</organism>
<evidence type="ECO:0000313" key="4">
    <source>
        <dbReference type="Proteomes" id="UP000007703"/>
    </source>
</evidence>
<dbReference type="InterPro" id="IPR036638">
    <property type="entry name" value="HLH_DNA-bd_sf"/>
</dbReference>
<dbReference type="PROSITE" id="PS50888">
    <property type="entry name" value="BHLH"/>
    <property type="match status" value="1"/>
</dbReference>
<dbReference type="STRING" id="306902.C4Y5E9"/>
<accession>C4Y5E9</accession>
<dbReference type="OrthoDB" id="5344169at2759"/>
<feature type="region of interest" description="Disordered" evidence="1">
    <location>
        <begin position="168"/>
        <end position="338"/>
    </location>
</feature>
<protein>
    <recommendedName>
        <fullName evidence="2">BHLH domain-containing protein</fullName>
    </recommendedName>
</protein>
<evidence type="ECO:0000259" key="2">
    <source>
        <dbReference type="PROSITE" id="PS50888"/>
    </source>
</evidence>
<reference evidence="3 4" key="1">
    <citation type="journal article" date="2009" name="Nature">
        <title>Evolution of pathogenicity and sexual reproduction in eight Candida genomes.</title>
        <authorList>
            <person name="Butler G."/>
            <person name="Rasmussen M.D."/>
            <person name="Lin M.F."/>
            <person name="Santos M.A."/>
            <person name="Sakthikumar S."/>
            <person name="Munro C.A."/>
            <person name="Rheinbay E."/>
            <person name="Grabherr M."/>
            <person name="Forche A."/>
            <person name="Reedy J.L."/>
            <person name="Agrafioti I."/>
            <person name="Arnaud M.B."/>
            <person name="Bates S."/>
            <person name="Brown A.J."/>
            <person name="Brunke S."/>
            <person name="Costanzo M.C."/>
            <person name="Fitzpatrick D.A."/>
            <person name="de Groot P.W."/>
            <person name="Harris D."/>
            <person name="Hoyer L.L."/>
            <person name="Hube B."/>
            <person name="Klis F.M."/>
            <person name="Kodira C."/>
            <person name="Lennard N."/>
            <person name="Logue M.E."/>
            <person name="Martin R."/>
            <person name="Neiman A.M."/>
            <person name="Nikolaou E."/>
            <person name="Quail M.A."/>
            <person name="Quinn J."/>
            <person name="Santos M.C."/>
            <person name="Schmitzberger F.F."/>
            <person name="Sherlock G."/>
            <person name="Shah P."/>
            <person name="Silverstein K.A."/>
            <person name="Skrzypek M.S."/>
            <person name="Soll D."/>
            <person name="Staggs R."/>
            <person name="Stansfield I."/>
            <person name="Stumpf M.P."/>
            <person name="Sudbery P.E."/>
            <person name="Srikantha T."/>
            <person name="Zeng Q."/>
            <person name="Berman J."/>
            <person name="Berriman M."/>
            <person name="Heitman J."/>
            <person name="Gow N.A."/>
            <person name="Lorenz M.C."/>
            <person name="Birren B.W."/>
            <person name="Kellis M."/>
            <person name="Cuomo C.A."/>
        </authorList>
    </citation>
    <scope>NUCLEOTIDE SEQUENCE [LARGE SCALE GENOMIC DNA]</scope>
    <source>
        <strain evidence="3 4">ATCC 42720</strain>
    </source>
</reference>
<proteinExistence type="predicted"/>
<evidence type="ECO:0000256" key="1">
    <source>
        <dbReference type="SAM" id="MobiDB-lite"/>
    </source>
</evidence>